<sequence length="71" mass="8160">MAKTCFNQWDPVCGMLLNNCEAEYTEEFEGKTYGFCSQWCKDSFHGNPQRYIEMPASHKGTPAPKDVPEKH</sequence>
<dbReference type="Proteomes" id="UP000266328">
    <property type="component" value="Unassembled WGS sequence"/>
</dbReference>
<dbReference type="Pfam" id="PF04945">
    <property type="entry name" value="YHS"/>
    <property type="match status" value="1"/>
</dbReference>
<evidence type="ECO:0000313" key="4">
    <source>
        <dbReference type="Proteomes" id="UP000266328"/>
    </source>
</evidence>
<dbReference type="SUPFAM" id="SSF47240">
    <property type="entry name" value="Ferritin-like"/>
    <property type="match status" value="1"/>
</dbReference>
<feature type="region of interest" description="Disordered" evidence="1">
    <location>
        <begin position="51"/>
        <end position="71"/>
    </location>
</feature>
<dbReference type="InterPro" id="IPR011017">
    <property type="entry name" value="TRASH_dom"/>
</dbReference>
<protein>
    <submittedName>
        <fullName evidence="3">YHS domain-containing protein</fullName>
    </submittedName>
</protein>
<dbReference type="OrthoDB" id="9809270at2"/>
<accession>A0A398D323</accession>
<gene>
    <name evidence="3" type="ORF">SMC7_07235</name>
</gene>
<dbReference type="EMBL" id="QXIS01000037">
    <property type="protein sequence ID" value="RIE05494.1"/>
    <property type="molecule type" value="Genomic_DNA"/>
</dbReference>
<name>A0A398D323_9BACT</name>
<dbReference type="InterPro" id="IPR007029">
    <property type="entry name" value="YHS_dom"/>
</dbReference>
<evidence type="ECO:0000256" key="1">
    <source>
        <dbReference type="SAM" id="MobiDB-lite"/>
    </source>
</evidence>
<dbReference type="AlphaFoldDB" id="A0A398D323"/>
<dbReference type="InterPro" id="IPR012348">
    <property type="entry name" value="RNR-like"/>
</dbReference>
<feature type="domain" description="TRASH" evidence="2">
    <location>
        <begin position="10"/>
        <end position="48"/>
    </location>
</feature>
<dbReference type="RefSeq" id="WP_119089680.1">
    <property type="nucleotide sequence ID" value="NZ_QXIS01000037.1"/>
</dbReference>
<evidence type="ECO:0000259" key="2">
    <source>
        <dbReference type="SMART" id="SM00746"/>
    </source>
</evidence>
<proteinExistence type="predicted"/>
<keyword evidence="4" id="KW-1185">Reference proteome</keyword>
<dbReference type="InterPro" id="IPR009078">
    <property type="entry name" value="Ferritin-like_SF"/>
</dbReference>
<dbReference type="Gene3D" id="1.10.620.20">
    <property type="entry name" value="Ribonucleotide Reductase, subunit A"/>
    <property type="match status" value="1"/>
</dbReference>
<reference evidence="3 4" key="1">
    <citation type="submission" date="2018-09" db="EMBL/GenBank/DDBJ databases">
        <title>Discovery and Ecogenomic Context for Candidatus Cryosericales, a Global Caldiserica Order Active in Thawing Permafrost.</title>
        <authorList>
            <person name="Martinez M.A."/>
            <person name="Woodcroft B.J."/>
            <person name="Ignacio Espinoza J.C."/>
            <person name="Zayed A."/>
            <person name="Singleton C.M."/>
            <person name="Boyd J."/>
            <person name="Li Y.-F."/>
            <person name="Purvine S."/>
            <person name="Maughan H."/>
            <person name="Hodgkins S.B."/>
            <person name="Anderson D."/>
            <person name="Sederholm M."/>
            <person name="Temperton B."/>
            <person name="Saleska S.R."/>
            <person name="Tyson G.W."/>
            <person name="Rich V.I."/>
        </authorList>
    </citation>
    <scope>NUCLEOTIDE SEQUENCE [LARGE SCALE GENOMIC DNA]</scope>
    <source>
        <strain evidence="3 4">SMC7</strain>
    </source>
</reference>
<evidence type="ECO:0000313" key="3">
    <source>
        <dbReference type="EMBL" id="RIE05494.1"/>
    </source>
</evidence>
<dbReference type="GO" id="GO:0016491">
    <property type="term" value="F:oxidoreductase activity"/>
    <property type="evidence" value="ECO:0007669"/>
    <property type="project" value="InterPro"/>
</dbReference>
<organism evidence="3 4">
    <name type="scientific">Candidatus Cryosericum terrychapinii</name>
    <dbReference type="NCBI Taxonomy" id="2290919"/>
    <lineage>
        <taxon>Bacteria</taxon>
        <taxon>Pseudomonadati</taxon>
        <taxon>Caldisericota/Cryosericota group</taxon>
        <taxon>Candidatus Cryosericota</taxon>
        <taxon>Candidatus Cryosericia</taxon>
        <taxon>Candidatus Cryosericales</taxon>
        <taxon>Candidatus Cryosericaceae</taxon>
        <taxon>Candidatus Cryosericum</taxon>
    </lineage>
</organism>
<comment type="caution">
    <text evidence="3">The sequence shown here is derived from an EMBL/GenBank/DDBJ whole genome shotgun (WGS) entry which is preliminary data.</text>
</comment>
<dbReference type="SMART" id="SM00746">
    <property type="entry name" value="TRASH"/>
    <property type="match status" value="1"/>
</dbReference>